<dbReference type="AlphaFoldDB" id="A0A914W894"/>
<accession>A0A914W894</accession>
<evidence type="ECO:0000256" key="7">
    <source>
        <dbReference type="SAM" id="Phobius"/>
    </source>
</evidence>
<evidence type="ECO:0000256" key="5">
    <source>
        <dbReference type="ARBA" id="ARBA00093776"/>
    </source>
</evidence>
<keyword evidence="3 7" id="KW-1133">Transmembrane helix</keyword>
<evidence type="ECO:0000256" key="4">
    <source>
        <dbReference type="ARBA" id="ARBA00023136"/>
    </source>
</evidence>
<protein>
    <submittedName>
        <fullName evidence="9">Uncharacterized protein</fullName>
    </submittedName>
</protein>
<feature type="transmembrane region" description="Helical" evidence="7">
    <location>
        <begin position="157"/>
        <end position="175"/>
    </location>
</feature>
<comment type="subcellular location">
    <subcellularLocation>
        <location evidence="1">Membrane</location>
        <topology evidence="1">Multi-pass membrane protein</topology>
    </subcellularLocation>
</comment>
<dbReference type="Pfam" id="PF26158">
    <property type="entry name" value="Claudin_TMEM179-179B"/>
    <property type="match status" value="1"/>
</dbReference>
<proteinExistence type="inferred from homology"/>
<dbReference type="PANTHER" id="PTHR31872">
    <property type="entry name" value="TRANSMEMBRANE PROTEIN 179"/>
    <property type="match status" value="1"/>
</dbReference>
<feature type="region of interest" description="Disordered" evidence="6">
    <location>
        <begin position="275"/>
        <end position="299"/>
    </location>
</feature>
<dbReference type="PANTHER" id="PTHR31872:SF4">
    <property type="entry name" value="TRANSMEMBRANE PROTEIN 179"/>
    <property type="match status" value="1"/>
</dbReference>
<evidence type="ECO:0000256" key="3">
    <source>
        <dbReference type="ARBA" id="ARBA00022989"/>
    </source>
</evidence>
<feature type="transmembrane region" description="Helical" evidence="7">
    <location>
        <begin position="45"/>
        <end position="68"/>
    </location>
</feature>
<evidence type="ECO:0000256" key="6">
    <source>
        <dbReference type="SAM" id="MobiDB-lite"/>
    </source>
</evidence>
<organism evidence="8 9">
    <name type="scientific">Plectus sambesii</name>
    <dbReference type="NCBI Taxonomy" id="2011161"/>
    <lineage>
        <taxon>Eukaryota</taxon>
        <taxon>Metazoa</taxon>
        <taxon>Ecdysozoa</taxon>
        <taxon>Nematoda</taxon>
        <taxon>Chromadorea</taxon>
        <taxon>Plectida</taxon>
        <taxon>Plectina</taxon>
        <taxon>Plectoidea</taxon>
        <taxon>Plectidae</taxon>
        <taxon>Plectus</taxon>
    </lineage>
</organism>
<dbReference type="InterPro" id="IPR029673">
    <property type="entry name" value="TMEM179"/>
</dbReference>
<comment type="similarity">
    <text evidence="5">Belongs to the TMEM179 family.</text>
</comment>
<feature type="region of interest" description="Disordered" evidence="6">
    <location>
        <begin position="1"/>
        <end position="20"/>
    </location>
</feature>
<reference evidence="9" key="1">
    <citation type="submission" date="2022-11" db="UniProtKB">
        <authorList>
            <consortium name="WormBaseParasite"/>
        </authorList>
    </citation>
    <scope>IDENTIFICATION</scope>
</reference>
<dbReference type="WBParaSite" id="PSAMB.scaffold3298size18868.g20966.t1">
    <property type="protein sequence ID" value="PSAMB.scaffold3298size18868.g20966.t1"/>
    <property type="gene ID" value="PSAMB.scaffold3298size18868.g20966"/>
</dbReference>
<sequence length="299" mass="33454">MGAIGESQDSGGRPSQQLQQMMQRGGRQTSLVSTVARDAYNRVLIVHYLDVLFFGAGFLLCTVTAYVLSKANYMASVHQCILNANWKLNFNGTFIVSGKEFEIDRSTGWGSEHLCNFVQFGNVACAIGGFILCWFFLLLKPYADGFHNRSGTSAAKLVPWVMLVSLAFTLVALIASIDMNMGFNEWCSNVERLNKDNIQTCSDVGKYSLRTSSSLSRIDIYAMMLAAVICSWCGFSCWMLAFLLVFVRFAFHMDFPSFFFEYEAIPETNWRSHSRKASSGPKSPLPVLHEVPPTKYSFS</sequence>
<feature type="transmembrane region" description="Helical" evidence="7">
    <location>
        <begin position="220"/>
        <end position="251"/>
    </location>
</feature>
<evidence type="ECO:0000313" key="9">
    <source>
        <dbReference type="WBParaSite" id="PSAMB.scaffold3298size18868.g20966.t1"/>
    </source>
</evidence>
<evidence type="ECO:0000313" key="8">
    <source>
        <dbReference type="Proteomes" id="UP000887566"/>
    </source>
</evidence>
<dbReference type="Proteomes" id="UP000887566">
    <property type="component" value="Unplaced"/>
</dbReference>
<feature type="transmembrane region" description="Helical" evidence="7">
    <location>
        <begin position="114"/>
        <end position="137"/>
    </location>
</feature>
<evidence type="ECO:0000256" key="1">
    <source>
        <dbReference type="ARBA" id="ARBA00004141"/>
    </source>
</evidence>
<keyword evidence="2 7" id="KW-0812">Transmembrane</keyword>
<keyword evidence="4 7" id="KW-0472">Membrane</keyword>
<dbReference type="InterPro" id="IPR059010">
    <property type="entry name" value="TMEM179-179B"/>
</dbReference>
<evidence type="ECO:0000256" key="2">
    <source>
        <dbReference type="ARBA" id="ARBA00022692"/>
    </source>
</evidence>
<keyword evidence="8" id="KW-1185">Reference proteome</keyword>
<name>A0A914W894_9BILA</name>